<dbReference type="Pfam" id="PF00440">
    <property type="entry name" value="TetR_N"/>
    <property type="match status" value="1"/>
</dbReference>
<name>A0ABR6VJ24_9FIRM</name>
<feature type="DNA-binding region" description="H-T-H motif" evidence="2">
    <location>
        <begin position="48"/>
        <end position="67"/>
    </location>
</feature>
<dbReference type="InterPro" id="IPR050624">
    <property type="entry name" value="HTH-type_Tx_Regulator"/>
</dbReference>
<dbReference type="PROSITE" id="PS50977">
    <property type="entry name" value="HTH_TETR_2"/>
    <property type="match status" value="1"/>
</dbReference>
<evidence type="ECO:0000259" key="3">
    <source>
        <dbReference type="PROSITE" id="PS50977"/>
    </source>
</evidence>
<evidence type="ECO:0000256" key="2">
    <source>
        <dbReference type="PROSITE-ProRule" id="PRU00335"/>
    </source>
</evidence>
<reference evidence="4 5" key="1">
    <citation type="submission" date="2020-08" db="EMBL/GenBank/DDBJ databases">
        <authorList>
            <person name="Liu C."/>
            <person name="Sun Q."/>
        </authorList>
    </citation>
    <scope>NUCLEOTIDE SEQUENCE [LARGE SCALE GENOMIC DNA]</scope>
    <source>
        <strain evidence="4 5">NSJ-59</strain>
    </source>
</reference>
<organism evidence="4 5">
    <name type="scientific">Megasphaera hominis</name>
    <dbReference type="NCBI Taxonomy" id="159836"/>
    <lineage>
        <taxon>Bacteria</taxon>
        <taxon>Bacillati</taxon>
        <taxon>Bacillota</taxon>
        <taxon>Negativicutes</taxon>
        <taxon>Veillonellales</taxon>
        <taxon>Veillonellaceae</taxon>
        <taxon>Megasphaera</taxon>
    </lineage>
</organism>
<feature type="domain" description="HTH tetR-type" evidence="3">
    <location>
        <begin position="25"/>
        <end position="85"/>
    </location>
</feature>
<dbReference type="InterPro" id="IPR001647">
    <property type="entry name" value="HTH_TetR"/>
</dbReference>
<dbReference type="EMBL" id="JACOGK010000013">
    <property type="protein sequence ID" value="MBC3536715.1"/>
    <property type="molecule type" value="Genomic_DNA"/>
</dbReference>
<protein>
    <submittedName>
        <fullName evidence="4">TetR/AcrR family transcriptional regulator</fullName>
    </submittedName>
</protein>
<dbReference type="Gene3D" id="1.10.357.10">
    <property type="entry name" value="Tetracycline Repressor, domain 2"/>
    <property type="match status" value="1"/>
</dbReference>
<dbReference type="PANTHER" id="PTHR43479:SF11">
    <property type="entry name" value="ACREF_ENVCD OPERON REPRESSOR-RELATED"/>
    <property type="match status" value="1"/>
</dbReference>
<dbReference type="RefSeq" id="WP_186502870.1">
    <property type="nucleotide sequence ID" value="NZ_JACOGK010000013.1"/>
</dbReference>
<dbReference type="SUPFAM" id="SSF48498">
    <property type="entry name" value="Tetracyclin repressor-like, C-terminal domain"/>
    <property type="match status" value="1"/>
</dbReference>
<evidence type="ECO:0000256" key="1">
    <source>
        <dbReference type="ARBA" id="ARBA00023125"/>
    </source>
</evidence>
<proteinExistence type="predicted"/>
<evidence type="ECO:0000313" key="5">
    <source>
        <dbReference type="Proteomes" id="UP000606870"/>
    </source>
</evidence>
<dbReference type="InterPro" id="IPR023772">
    <property type="entry name" value="DNA-bd_HTH_TetR-type_CS"/>
</dbReference>
<comment type="caution">
    <text evidence="4">The sequence shown here is derived from an EMBL/GenBank/DDBJ whole genome shotgun (WGS) entry which is preliminary data.</text>
</comment>
<dbReference type="PANTHER" id="PTHR43479">
    <property type="entry name" value="ACREF/ENVCD OPERON REPRESSOR-RELATED"/>
    <property type="match status" value="1"/>
</dbReference>
<dbReference type="SUPFAM" id="SSF46689">
    <property type="entry name" value="Homeodomain-like"/>
    <property type="match status" value="1"/>
</dbReference>
<sequence length="210" mass="24060">MPPRHALPPESSPVKPLTRRQLQAIQTKNRIYDTAVKIINEKGFENVTIEDITTAANVAKGSFYNYFETKDALILYTFQQSDDIYEKVYTRIKGQPFLIMMEEFIRLSYIQYEKRGKGIIKAIISNYFSYREFNFYGNDRRLIKCLRKILQSGKDEGIIGQDRSEDAMILLLLSSLIGVEVLWCMNPQAPSLPDMAVTAVMGTVKGIVEK</sequence>
<dbReference type="InterPro" id="IPR009057">
    <property type="entry name" value="Homeodomain-like_sf"/>
</dbReference>
<evidence type="ECO:0000313" key="4">
    <source>
        <dbReference type="EMBL" id="MBC3536715.1"/>
    </source>
</evidence>
<dbReference type="PROSITE" id="PS01081">
    <property type="entry name" value="HTH_TETR_1"/>
    <property type="match status" value="1"/>
</dbReference>
<accession>A0ABR6VJ24</accession>
<keyword evidence="5" id="KW-1185">Reference proteome</keyword>
<keyword evidence="1 2" id="KW-0238">DNA-binding</keyword>
<gene>
    <name evidence="4" type="ORF">H8J70_05570</name>
</gene>
<dbReference type="InterPro" id="IPR036271">
    <property type="entry name" value="Tet_transcr_reg_TetR-rel_C_sf"/>
</dbReference>
<dbReference type="PRINTS" id="PR00455">
    <property type="entry name" value="HTHTETR"/>
</dbReference>
<dbReference type="Proteomes" id="UP000606870">
    <property type="component" value="Unassembled WGS sequence"/>
</dbReference>